<keyword evidence="3" id="KW-1185">Reference proteome</keyword>
<evidence type="ECO:0000313" key="3">
    <source>
        <dbReference type="Proteomes" id="UP001148018"/>
    </source>
</evidence>
<evidence type="ECO:0000256" key="1">
    <source>
        <dbReference type="SAM" id="MobiDB-lite"/>
    </source>
</evidence>
<dbReference type="AlphaFoldDB" id="A0A9Q0ITD1"/>
<dbReference type="EMBL" id="JANIIK010000040">
    <property type="protein sequence ID" value="KAJ3608396.1"/>
    <property type="molecule type" value="Genomic_DNA"/>
</dbReference>
<dbReference type="Proteomes" id="UP001148018">
    <property type="component" value="Unassembled WGS sequence"/>
</dbReference>
<organism evidence="2 3">
    <name type="scientific">Muraenolepis orangiensis</name>
    <name type="common">Patagonian moray cod</name>
    <dbReference type="NCBI Taxonomy" id="630683"/>
    <lineage>
        <taxon>Eukaryota</taxon>
        <taxon>Metazoa</taxon>
        <taxon>Chordata</taxon>
        <taxon>Craniata</taxon>
        <taxon>Vertebrata</taxon>
        <taxon>Euteleostomi</taxon>
        <taxon>Actinopterygii</taxon>
        <taxon>Neopterygii</taxon>
        <taxon>Teleostei</taxon>
        <taxon>Neoteleostei</taxon>
        <taxon>Acanthomorphata</taxon>
        <taxon>Zeiogadaria</taxon>
        <taxon>Gadariae</taxon>
        <taxon>Gadiformes</taxon>
        <taxon>Muraenolepidoidei</taxon>
        <taxon>Muraenolepididae</taxon>
        <taxon>Muraenolepis</taxon>
    </lineage>
</organism>
<accession>A0A9Q0ITD1</accession>
<comment type="caution">
    <text evidence="2">The sequence shown here is derived from an EMBL/GenBank/DDBJ whole genome shotgun (WGS) entry which is preliminary data.</text>
</comment>
<evidence type="ECO:0000313" key="2">
    <source>
        <dbReference type="EMBL" id="KAJ3608396.1"/>
    </source>
</evidence>
<name>A0A9Q0ITD1_9TELE</name>
<sequence>MATAGMMSEGFIIDPGYPFLVVDQMDRSCICFSVVALARPATWVSLLRFPDQRFPDQADDVEAHTGEQKGAGLASGKPRPPRSEDMLSAGLVHHMWREMHLLRYYGPYGALTPPLKHNQKQQLPRLTTER</sequence>
<reference evidence="2" key="1">
    <citation type="submission" date="2022-07" db="EMBL/GenBank/DDBJ databases">
        <title>Chromosome-level genome of Muraenolepis orangiensis.</title>
        <authorList>
            <person name="Kim J."/>
        </authorList>
    </citation>
    <scope>NUCLEOTIDE SEQUENCE</scope>
    <source>
        <strain evidence="2">KU_S4_2022</strain>
        <tissue evidence="2">Muscle</tissue>
    </source>
</reference>
<feature type="compositionally biased region" description="Basic and acidic residues" evidence="1">
    <location>
        <begin position="57"/>
        <end position="67"/>
    </location>
</feature>
<gene>
    <name evidence="2" type="ORF">NHX12_025443</name>
</gene>
<feature type="region of interest" description="Disordered" evidence="1">
    <location>
        <begin position="57"/>
        <end position="85"/>
    </location>
</feature>
<proteinExistence type="predicted"/>
<protein>
    <submittedName>
        <fullName evidence="2">Uncharacterized protein</fullName>
    </submittedName>
</protein>